<evidence type="ECO:0000256" key="1">
    <source>
        <dbReference type="SAM" id="SignalP"/>
    </source>
</evidence>
<dbReference type="Pfam" id="PF03302">
    <property type="entry name" value="VSP"/>
    <property type="match status" value="1"/>
</dbReference>
<dbReference type="InterPro" id="IPR006212">
    <property type="entry name" value="Furin_repeat"/>
</dbReference>
<feature type="signal peptide" evidence="1">
    <location>
        <begin position="1"/>
        <end position="17"/>
    </location>
</feature>
<evidence type="ECO:0000313" key="2">
    <source>
        <dbReference type="EMBL" id="ESU40940.1"/>
    </source>
</evidence>
<dbReference type="VEuPathDB" id="GiardiaDB:QR46_4706"/>
<dbReference type="PANTHER" id="PTHR23275:SF100">
    <property type="entry name" value="EGF-LIKE DOMAIN-CONTAINING PROTEIN"/>
    <property type="match status" value="1"/>
</dbReference>
<dbReference type="InterPro" id="IPR005127">
    <property type="entry name" value="Giardia_VSP"/>
</dbReference>
<dbReference type="PANTHER" id="PTHR23275">
    <property type="entry name" value="CABRIOLET.-RELATED"/>
    <property type="match status" value="1"/>
</dbReference>
<dbReference type="Proteomes" id="UP000018040">
    <property type="component" value="Unassembled WGS sequence"/>
</dbReference>
<sequence length="326" mass="34082">MPGKFLLIGVILQLAGAVRVADKCMPTSLSGPKDCLKHTTTKESNKMYTKCDSNKYLTSTNQCVSDCTIIKGYYGDADKTCKKCNSECAECVGPANTQCSACPAKKILQYTDNNNPSGGGTCVDQCTASTTGTDGCQNCGAEIGEAYYCSTCNSAAQVPINGVCADHSPVSRNTICTYALDGKCRTCAGDYFRFAGGCYETGQQPGQQICTTAEGGLCKVCASGITASNGACSGAVCHASCTTCTTANDVNACKTCAAGYYKENADNNTPGPCRLCSERSPGVGNAQRPPLTTSPCVLKRRVVMTLSTLLLIRRGFLRAPLQASPL</sequence>
<organism evidence="2 3">
    <name type="scientific">Giardia intestinalis</name>
    <name type="common">Giardia lamblia</name>
    <dbReference type="NCBI Taxonomy" id="5741"/>
    <lineage>
        <taxon>Eukaryota</taxon>
        <taxon>Metamonada</taxon>
        <taxon>Diplomonadida</taxon>
        <taxon>Hexamitidae</taxon>
        <taxon>Giardiinae</taxon>
        <taxon>Giardia</taxon>
    </lineage>
</organism>
<reference evidence="2 3" key="2">
    <citation type="journal article" date="2013" name="Genome Biol. Evol.">
        <title>Genome sequencing of Giardia lamblia genotypes A2 and B isolates (DH and GS) and comparative analysis with the genomes of genotypes A1 and E (WB and Pig).</title>
        <authorList>
            <person name="Adam R.D."/>
            <person name="Dahlstrom E.W."/>
            <person name="Martens C.A."/>
            <person name="Bruno D.P."/>
            <person name="Barbian K.D."/>
            <person name="Ricklefs S.M."/>
            <person name="Hernandez M.M."/>
            <person name="Narla N.P."/>
            <person name="Patel R.B."/>
            <person name="Porcella S.F."/>
            <person name="Nash T.E."/>
        </authorList>
    </citation>
    <scope>NUCLEOTIDE SEQUENCE [LARGE SCALE GENOMIC DNA]</scope>
    <source>
        <strain evidence="2 3">GS</strain>
    </source>
</reference>
<feature type="chain" id="PRO_5004751851" evidence="1">
    <location>
        <begin position="18"/>
        <end position="326"/>
    </location>
</feature>
<evidence type="ECO:0000313" key="3">
    <source>
        <dbReference type="Proteomes" id="UP000018040"/>
    </source>
</evidence>
<comment type="caution">
    <text evidence="2">The sequence shown here is derived from an EMBL/GenBank/DDBJ whole genome shotgun (WGS) entry which is preliminary data.</text>
</comment>
<dbReference type="InterPro" id="IPR009030">
    <property type="entry name" value="Growth_fac_rcpt_cys_sf"/>
</dbReference>
<dbReference type="AlphaFoldDB" id="V6TVA0"/>
<gene>
    <name evidence="2" type="ORF">GSB_152425</name>
</gene>
<keyword evidence="1" id="KW-0732">Signal</keyword>
<protein>
    <submittedName>
        <fullName evidence="2">Variant-specific surface protein</fullName>
    </submittedName>
</protein>
<dbReference type="VEuPathDB" id="GiardiaDB:DHA2_151407"/>
<accession>V6TVA0</accession>
<dbReference type="SMART" id="SM00261">
    <property type="entry name" value="FU"/>
    <property type="match status" value="2"/>
</dbReference>
<dbReference type="Gene3D" id="2.10.220.10">
    <property type="entry name" value="Hormone Receptor, Insulin-like Growth Factor Receptor 1, Chain A, domain 2"/>
    <property type="match status" value="1"/>
</dbReference>
<proteinExistence type="predicted"/>
<name>V6TVA0_GIAIN</name>
<dbReference type="CDD" id="cd00064">
    <property type="entry name" value="FU"/>
    <property type="match status" value="1"/>
</dbReference>
<reference evidence="3" key="1">
    <citation type="submission" date="2012-02" db="EMBL/GenBank/DDBJ databases">
        <title>Genome sequencing of Giardia lamblia Genotypes A2 and B isolates (DH and GS) and comparative analysis with the genomes of Genotypes A1 and E (WB and Pig).</title>
        <authorList>
            <person name="Adam R."/>
            <person name="Dahlstrom E."/>
            <person name="Martens C."/>
            <person name="Bruno D."/>
            <person name="Barbian K."/>
            <person name="Porcella S.F."/>
            <person name="Nash T."/>
        </authorList>
    </citation>
    <scope>NUCLEOTIDE SEQUENCE</scope>
    <source>
        <strain evidence="3">GS</strain>
    </source>
</reference>
<dbReference type="InterPro" id="IPR052798">
    <property type="entry name" value="Giardia_VSA"/>
</dbReference>
<dbReference type="EMBL" id="AHHH01000159">
    <property type="protein sequence ID" value="ESU40940.1"/>
    <property type="molecule type" value="Genomic_DNA"/>
</dbReference>
<dbReference type="SUPFAM" id="SSF57184">
    <property type="entry name" value="Growth factor receptor domain"/>
    <property type="match status" value="2"/>
</dbReference>
<dbReference type="VEuPathDB" id="GiardiaDB:GL50581_2080"/>